<gene>
    <name evidence="9" type="ORF">UFOPK3401_00179</name>
</gene>
<dbReference type="Gene3D" id="3.30.565.10">
    <property type="entry name" value="Histidine kinase-like ATPase, C-terminal domain"/>
    <property type="match status" value="1"/>
</dbReference>
<evidence type="ECO:0000256" key="5">
    <source>
        <dbReference type="ARBA" id="ARBA00022741"/>
    </source>
</evidence>
<dbReference type="EC" id="2.7.13.3" evidence="2"/>
<sequence>MPALNDLVRTRTDLTDIDLDGLHVLLSEWQILADLSFADLILWVATRGGFLAVAQVRPTTGPTVVPEDVVGEEVSRDDFQVLTQAVEQGQIVGTTVDELHSDCIPVRRAGRIVGVIEQRQRKGSAREGESVLEAAYRESAHELALMIAQGRFPFPAMFNDPEAAPRVGDGFIRLNADGVVTYASPNALSAYRRLGLTADLLNADLSTLTMTLAPSGPLDEDLAAVARGRAPRLAEVQANGSQVLLRAIPMQPDGQRRGAVVLLRDVSDLARRDRLMATKDATIREVHHRVKNNLQTVAALLRLQARRLDSPEAQAALDEAVRRVGSIALVHETLSQTPDEVVAFDDVADRLLGMVLDVGSIGQAHEISTRRSGTFGVVPAEVATPLAMALTEVLLNAVQHGLQGLSGRIFINASRAGDRLNVEVVDDGRGLPSQFANTESDRLGLQIVRTLIVGELQGTFELELAPGGGTRAVIDVPLVHE</sequence>
<dbReference type="PANTHER" id="PTHR41523:SF8">
    <property type="entry name" value="ETHYLENE RESPONSE SENSOR PROTEIN"/>
    <property type="match status" value="1"/>
</dbReference>
<name>A0A6J7CQ04_9ZZZZ</name>
<reference evidence="9" key="1">
    <citation type="submission" date="2020-05" db="EMBL/GenBank/DDBJ databases">
        <authorList>
            <person name="Chiriac C."/>
            <person name="Salcher M."/>
            <person name="Ghai R."/>
            <person name="Kavagutti S V."/>
        </authorList>
    </citation>
    <scope>NUCLEOTIDE SEQUENCE</scope>
</reference>
<dbReference type="GO" id="GO:0004673">
    <property type="term" value="F:protein histidine kinase activity"/>
    <property type="evidence" value="ECO:0007669"/>
    <property type="project" value="UniProtKB-EC"/>
</dbReference>
<dbReference type="Pfam" id="PF07568">
    <property type="entry name" value="HisKA_2"/>
    <property type="match status" value="1"/>
</dbReference>
<evidence type="ECO:0000256" key="7">
    <source>
        <dbReference type="ARBA" id="ARBA00022840"/>
    </source>
</evidence>
<dbReference type="PANTHER" id="PTHR41523">
    <property type="entry name" value="TWO-COMPONENT SYSTEM SENSOR PROTEIN"/>
    <property type="match status" value="1"/>
</dbReference>
<keyword evidence="6" id="KW-0418">Kinase</keyword>
<keyword evidence="3" id="KW-0597">Phosphoprotein</keyword>
<dbReference type="SMART" id="SM00387">
    <property type="entry name" value="HATPase_c"/>
    <property type="match status" value="1"/>
</dbReference>
<comment type="catalytic activity">
    <reaction evidence="1">
        <text>ATP + protein L-histidine = ADP + protein N-phospho-L-histidine.</text>
        <dbReference type="EC" id="2.7.13.3"/>
    </reaction>
</comment>
<evidence type="ECO:0000256" key="3">
    <source>
        <dbReference type="ARBA" id="ARBA00022553"/>
    </source>
</evidence>
<organism evidence="9">
    <name type="scientific">freshwater metagenome</name>
    <dbReference type="NCBI Taxonomy" id="449393"/>
    <lineage>
        <taxon>unclassified sequences</taxon>
        <taxon>metagenomes</taxon>
        <taxon>ecological metagenomes</taxon>
    </lineage>
</organism>
<dbReference type="InterPro" id="IPR003594">
    <property type="entry name" value="HATPase_dom"/>
</dbReference>
<keyword evidence="4" id="KW-0808">Transferase</keyword>
<feature type="domain" description="Histidine kinase" evidence="8">
    <location>
        <begin position="285"/>
        <end position="480"/>
    </location>
</feature>
<accession>A0A6J7CQ04</accession>
<dbReference type="Gene3D" id="3.30.450.280">
    <property type="entry name" value="GAF domain"/>
    <property type="match status" value="1"/>
</dbReference>
<dbReference type="Pfam" id="PF12282">
    <property type="entry name" value="GAF_PdtaS"/>
    <property type="match status" value="1"/>
</dbReference>
<keyword evidence="5" id="KW-0547">Nucleotide-binding</keyword>
<evidence type="ECO:0000256" key="2">
    <source>
        <dbReference type="ARBA" id="ARBA00012438"/>
    </source>
</evidence>
<dbReference type="InterPro" id="IPR022066">
    <property type="entry name" value="PdtaS_GAF"/>
</dbReference>
<dbReference type="InterPro" id="IPR036890">
    <property type="entry name" value="HATPase_C_sf"/>
</dbReference>
<dbReference type="AlphaFoldDB" id="A0A6J7CQ04"/>
<dbReference type="SUPFAM" id="SSF55874">
    <property type="entry name" value="ATPase domain of HSP90 chaperone/DNA topoisomerase II/histidine kinase"/>
    <property type="match status" value="1"/>
</dbReference>
<dbReference type="GO" id="GO:0005524">
    <property type="term" value="F:ATP binding"/>
    <property type="evidence" value="ECO:0007669"/>
    <property type="project" value="UniProtKB-KW"/>
</dbReference>
<dbReference type="InterPro" id="IPR038424">
    <property type="entry name" value="H_kinase_PdtaS_GAF_sf"/>
</dbReference>
<dbReference type="Pfam" id="PF02518">
    <property type="entry name" value="HATPase_c"/>
    <property type="match status" value="1"/>
</dbReference>
<dbReference type="Gene3D" id="3.30.450.20">
    <property type="entry name" value="PAS domain"/>
    <property type="match status" value="1"/>
</dbReference>
<dbReference type="EMBL" id="CAFBLM010000004">
    <property type="protein sequence ID" value="CAB4859820.1"/>
    <property type="molecule type" value="Genomic_DNA"/>
</dbReference>
<evidence type="ECO:0000313" key="9">
    <source>
        <dbReference type="EMBL" id="CAB4859820.1"/>
    </source>
</evidence>
<evidence type="ECO:0000256" key="4">
    <source>
        <dbReference type="ARBA" id="ARBA00022679"/>
    </source>
</evidence>
<protein>
    <recommendedName>
        <fullName evidence="2">histidine kinase</fullName>
        <ecNumber evidence="2">2.7.13.3</ecNumber>
    </recommendedName>
</protein>
<keyword evidence="7" id="KW-0067">ATP-binding</keyword>
<dbReference type="InterPro" id="IPR005467">
    <property type="entry name" value="His_kinase_dom"/>
</dbReference>
<proteinExistence type="predicted"/>
<evidence type="ECO:0000256" key="1">
    <source>
        <dbReference type="ARBA" id="ARBA00000085"/>
    </source>
</evidence>
<dbReference type="InterPro" id="IPR011495">
    <property type="entry name" value="Sig_transdc_His_kin_sub2_dim/P"/>
</dbReference>
<dbReference type="PROSITE" id="PS50109">
    <property type="entry name" value="HIS_KIN"/>
    <property type="match status" value="1"/>
</dbReference>
<evidence type="ECO:0000256" key="6">
    <source>
        <dbReference type="ARBA" id="ARBA00022777"/>
    </source>
</evidence>
<evidence type="ECO:0000259" key="8">
    <source>
        <dbReference type="PROSITE" id="PS50109"/>
    </source>
</evidence>